<name>A0AAV1ZUD1_9ARAC</name>
<comment type="caution">
    <text evidence="1">The sequence shown here is derived from an EMBL/GenBank/DDBJ whole genome shotgun (WGS) entry which is preliminary data.</text>
</comment>
<evidence type="ECO:0000313" key="1">
    <source>
        <dbReference type="EMBL" id="CAL1275469.1"/>
    </source>
</evidence>
<feature type="non-terminal residue" evidence="1">
    <location>
        <position position="1"/>
    </location>
</feature>
<dbReference type="EMBL" id="CAXIEN010000084">
    <property type="protein sequence ID" value="CAL1275469.1"/>
    <property type="molecule type" value="Genomic_DNA"/>
</dbReference>
<sequence>QCAVNNGHAYVFNASALFELNLILSSNLGLRRRLRGHAFSGILPNKPILL</sequence>
<reference evidence="1 2" key="1">
    <citation type="submission" date="2024-04" db="EMBL/GenBank/DDBJ databases">
        <authorList>
            <person name="Rising A."/>
            <person name="Reimegard J."/>
            <person name="Sonavane S."/>
            <person name="Akerstrom W."/>
            <person name="Nylinder S."/>
            <person name="Hedman E."/>
            <person name="Kallberg Y."/>
        </authorList>
    </citation>
    <scope>NUCLEOTIDE SEQUENCE [LARGE SCALE GENOMIC DNA]</scope>
</reference>
<evidence type="ECO:0000313" key="2">
    <source>
        <dbReference type="Proteomes" id="UP001497382"/>
    </source>
</evidence>
<protein>
    <submittedName>
        <fullName evidence="1">Uncharacterized protein</fullName>
    </submittedName>
</protein>
<dbReference type="Proteomes" id="UP001497382">
    <property type="component" value="Unassembled WGS sequence"/>
</dbReference>
<proteinExistence type="predicted"/>
<accession>A0AAV1ZUD1</accession>
<keyword evidence="2" id="KW-1185">Reference proteome</keyword>
<organism evidence="1 2">
    <name type="scientific">Larinioides sclopetarius</name>
    <dbReference type="NCBI Taxonomy" id="280406"/>
    <lineage>
        <taxon>Eukaryota</taxon>
        <taxon>Metazoa</taxon>
        <taxon>Ecdysozoa</taxon>
        <taxon>Arthropoda</taxon>
        <taxon>Chelicerata</taxon>
        <taxon>Arachnida</taxon>
        <taxon>Araneae</taxon>
        <taxon>Araneomorphae</taxon>
        <taxon>Entelegynae</taxon>
        <taxon>Araneoidea</taxon>
        <taxon>Araneidae</taxon>
        <taxon>Larinioides</taxon>
    </lineage>
</organism>
<gene>
    <name evidence="1" type="ORF">LARSCL_LOCUS8086</name>
</gene>
<dbReference type="AlphaFoldDB" id="A0AAV1ZUD1"/>